<sequence>MQHCRLGTEFLESSQAERDLRVWIDRRLNMSQQCAQVAKKASDILTCIKNSLAIRTREVILPRYSALVRPHFEYCVHFWTSQFRNDIKVLELVQRRATRLVKGLEHKCYEERLRELGFFSLEKKRLRGDLITLYNYLKGGCSQVKEQDFVFIFMRSIFAQRSSNLSRSLRMAAESAHLSTISHSFLSSANLWKVHDMPASKSLVSIGSSIDNATSDWPVARLHAIIYSPFNAAVQPVYNPPPCAFI</sequence>
<dbReference type="EMBL" id="WHWB01034725">
    <property type="protein sequence ID" value="KAJ7405156.1"/>
    <property type="molecule type" value="Genomic_DNA"/>
</dbReference>
<evidence type="ECO:0000313" key="1">
    <source>
        <dbReference type="EMBL" id="KAJ7405156.1"/>
    </source>
</evidence>
<keyword evidence="2" id="KW-1185">Reference proteome</keyword>
<proteinExistence type="predicted"/>
<reference evidence="1" key="1">
    <citation type="submission" date="2019-10" db="EMBL/GenBank/DDBJ databases">
        <authorList>
            <person name="Soares A.E.R."/>
            <person name="Aleixo A."/>
            <person name="Schneider P."/>
            <person name="Miyaki C.Y."/>
            <person name="Schneider M.P."/>
            <person name="Mello C."/>
            <person name="Vasconcelos A.T.R."/>
        </authorList>
    </citation>
    <scope>NUCLEOTIDE SEQUENCE</scope>
    <source>
        <tissue evidence="1">Muscle</tissue>
    </source>
</reference>
<organism evidence="1 2">
    <name type="scientific">Willisornis vidua</name>
    <name type="common">Xingu scale-backed antbird</name>
    <dbReference type="NCBI Taxonomy" id="1566151"/>
    <lineage>
        <taxon>Eukaryota</taxon>
        <taxon>Metazoa</taxon>
        <taxon>Chordata</taxon>
        <taxon>Craniata</taxon>
        <taxon>Vertebrata</taxon>
        <taxon>Euteleostomi</taxon>
        <taxon>Archelosauria</taxon>
        <taxon>Archosauria</taxon>
        <taxon>Dinosauria</taxon>
        <taxon>Saurischia</taxon>
        <taxon>Theropoda</taxon>
        <taxon>Coelurosauria</taxon>
        <taxon>Aves</taxon>
        <taxon>Neognathae</taxon>
        <taxon>Neoaves</taxon>
        <taxon>Telluraves</taxon>
        <taxon>Australaves</taxon>
        <taxon>Passeriformes</taxon>
        <taxon>Thamnophilidae</taxon>
        <taxon>Willisornis</taxon>
    </lineage>
</organism>
<comment type="caution">
    <text evidence="1">The sequence shown here is derived from an EMBL/GenBank/DDBJ whole genome shotgun (WGS) entry which is preliminary data.</text>
</comment>
<evidence type="ECO:0000313" key="2">
    <source>
        <dbReference type="Proteomes" id="UP001145742"/>
    </source>
</evidence>
<protein>
    <submittedName>
        <fullName evidence="1">Uncharacterized protein</fullName>
    </submittedName>
</protein>
<name>A0ABQ9CSF8_9PASS</name>
<gene>
    <name evidence="1" type="ORF">WISP_141644</name>
</gene>
<dbReference type="Proteomes" id="UP001145742">
    <property type="component" value="Unassembled WGS sequence"/>
</dbReference>
<dbReference type="PANTHER" id="PTHR33332">
    <property type="entry name" value="REVERSE TRANSCRIPTASE DOMAIN-CONTAINING PROTEIN"/>
    <property type="match status" value="1"/>
</dbReference>
<accession>A0ABQ9CSF8</accession>